<keyword evidence="3" id="KW-1185">Reference proteome</keyword>
<organism evidence="2 3">
    <name type="scientific">Petrolisthes cinctipes</name>
    <name type="common">Flat porcelain crab</name>
    <dbReference type="NCBI Taxonomy" id="88211"/>
    <lineage>
        <taxon>Eukaryota</taxon>
        <taxon>Metazoa</taxon>
        <taxon>Ecdysozoa</taxon>
        <taxon>Arthropoda</taxon>
        <taxon>Crustacea</taxon>
        <taxon>Multicrustacea</taxon>
        <taxon>Malacostraca</taxon>
        <taxon>Eumalacostraca</taxon>
        <taxon>Eucarida</taxon>
        <taxon>Decapoda</taxon>
        <taxon>Pleocyemata</taxon>
        <taxon>Anomura</taxon>
        <taxon>Galatheoidea</taxon>
        <taxon>Porcellanidae</taxon>
        <taxon>Petrolisthes</taxon>
    </lineage>
</organism>
<protein>
    <submittedName>
        <fullName evidence="2">Uncharacterized protein</fullName>
    </submittedName>
</protein>
<comment type="caution">
    <text evidence="2">The sequence shown here is derived from an EMBL/GenBank/DDBJ whole genome shotgun (WGS) entry which is preliminary data.</text>
</comment>
<sequence>MESDLEGQVRQEGDIPSLLKAKDFLKDPSDKMERMEAVNIGVEVLKEKIDYKTNEFKEAVWEQMKKRKPTDGQISIKGMEEAQATDPVKREEYAYLTKERDERNKNIEKNYKGKKWVITRGRTEANNFRAREDKTTAGGRTKTPINHTEKREPPSNARRAWTRAR</sequence>
<name>A0AAE1BM21_PETCI</name>
<proteinExistence type="predicted"/>
<reference evidence="2" key="1">
    <citation type="submission" date="2023-10" db="EMBL/GenBank/DDBJ databases">
        <title>Genome assemblies of two species of porcelain crab, Petrolisthes cinctipes and Petrolisthes manimaculis (Anomura: Porcellanidae).</title>
        <authorList>
            <person name="Angst P."/>
        </authorList>
    </citation>
    <scope>NUCLEOTIDE SEQUENCE</scope>
    <source>
        <strain evidence="2">PB745_01</strain>
        <tissue evidence="2">Gill</tissue>
    </source>
</reference>
<gene>
    <name evidence="2" type="ORF">Pcinc_040189</name>
</gene>
<dbReference type="Proteomes" id="UP001286313">
    <property type="component" value="Unassembled WGS sequence"/>
</dbReference>
<evidence type="ECO:0000256" key="1">
    <source>
        <dbReference type="SAM" id="MobiDB-lite"/>
    </source>
</evidence>
<dbReference type="AlphaFoldDB" id="A0AAE1BM21"/>
<evidence type="ECO:0000313" key="3">
    <source>
        <dbReference type="Proteomes" id="UP001286313"/>
    </source>
</evidence>
<feature type="region of interest" description="Disordered" evidence="1">
    <location>
        <begin position="63"/>
        <end position="87"/>
    </location>
</feature>
<accession>A0AAE1BM21</accession>
<feature type="region of interest" description="Disordered" evidence="1">
    <location>
        <begin position="127"/>
        <end position="165"/>
    </location>
</feature>
<evidence type="ECO:0000313" key="2">
    <source>
        <dbReference type="EMBL" id="KAK3853267.1"/>
    </source>
</evidence>
<dbReference type="EMBL" id="JAWQEG010007029">
    <property type="protein sequence ID" value="KAK3853267.1"/>
    <property type="molecule type" value="Genomic_DNA"/>
</dbReference>